<dbReference type="OrthoDB" id="5317514at2759"/>
<dbReference type="Proteomes" id="UP000228934">
    <property type="component" value="Unassembled WGS sequence"/>
</dbReference>
<dbReference type="InterPro" id="IPR032695">
    <property type="entry name" value="Integrin_dom_sf"/>
</dbReference>
<feature type="domain" description="Integrin alpha third immunoglobulin-like" evidence="6">
    <location>
        <begin position="211"/>
        <end position="397"/>
    </location>
</feature>
<feature type="domain" description="Integrin alpha second immunoglobulin-like" evidence="5">
    <location>
        <begin position="76"/>
        <end position="206"/>
    </location>
</feature>
<dbReference type="GO" id="GO:0009897">
    <property type="term" value="C:external side of plasma membrane"/>
    <property type="evidence" value="ECO:0007669"/>
    <property type="project" value="TreeGrafter"/>
</dbReference>
<evidence type="ECO:0000259" key="5">
    <source>
        <dbReference type="Pfam" id="PF20805"/>
    </source>
</evidence>
<name>A0A2G9RZ79_AQUCT</name>
<dbReference type="EMBL" id="KV933308">
    <property type="protein sequence ID" value="PIO32541.1"/>
    <property type="molecule type" value="Genomic_DNA"/>
</dbReference>
<evidence type="ECO:0000313" key="8">
    <source>
        <dbReference type="Proteomes" id="UP000228934"/>
    </source>
</evidence>
<keyword evidence="2" id="KW-0401">Integrin</keyword>
<keyword evidence="4" id="KW-0325">Glycoprotein</keyword>
<proteinExistence type="predicted"/>
<comment type="subcellular location">
    <subcellularLocation>
        <location evidence="1">Membrane</location>
        <topology evidence="1">Single-pass type I membrane protein</topology>
    </subcellularLocation>
</comment>
<dbReference type="Pfam" id="PF20805">
    <property type="entry name" value="Integrin_A_Ig_2"/>
    <property type="match status" value="1"/>
</dbReference>
<dbReference type="GO" id="GO:0005178">
    <property type="term" value="F:integrin binding"/>
    <property type="evidence" value="ECO:0007669"/>
    <property type="project" value="TreeGrafter"/>
</dbReference>
<dbReference type="PANTHER" id="PTHR23220">
    <property type="entry name" value="INTEGRIN ALPHA"/>
    <property type="match status" value="1"/>
</dbReference>
<dbReference type="SUPFAM" id="SSF69179">
    <property type="entry name" value="Integrin domains"/>
    <property type="match status" value="2"/>
</dbReference>
<keyword evidence="8" id="KW-1185">Reference proteome</keyword>
<dbReference type="PANTHER" id="PTHR23220:SF9">
    <property type="entry name" value="INTEGRIN ALPHA-6"/>
    <property type="match status" value="1"/>
</dbReference>
<dbReference type="GO" id="GO:0033627">
    <property type="term" value="P:cell adhesion mediated by integrin"/>
    <property type="evidence" value="ECO:0007669"/>
    <property type="project" value="TreeGrafter"/>
</dbReference>
<dbReference type="Pfam" id="PF20806">
    <property type="entry name" value="Integrin_A_Ig_3"/>
    <property type="match status" value="1"/>
</dbReference>
<keyword evidence="3" id="KW-0472">Membrane</keyword>
<dbReference type="GO" id="GO:0007229">
    <property type="term" value="P:integrin-mediated signaling pathway"/>
    <property type="evidence" value="ECO:0007669"/>
    <property type="project" value="UniProtKB-KW"/>
</dbReference>
<dbReference type="InterPro" id="IPR048286">
    <property type="entry name" value="Integrin_alpha_Ig-like_3"/>
</dbReference>
<organism evidence="7 8">
    <name type="scientific">Aquarana catesbeiana</name>
    <name type="common">American bullfrog</name>
    <name type="synonym">Rana catesbeiana</name>
    <dbReference type="NCBI Taxonomy" id="8400"/>
    <lineage>
        <taxon>Eukaryota</taxon>
        <taxon>Metazoa</taxon>
        <taxon>Chordata</taxon>
        <taxon>Craniata</taxon>
        <taxon>Vertebrata</taxon>
        <taxon>Euteleostomi</taxon>
        <taxon>Amphibia</taxon>
        <taxon>Batrachia</taxon>
        <taxon>Anura</taxon>
        <taxon>Neobatrachia</taxon>
        <taxon>Ranoidea</taxon>
        <taxon>Ranidae</taxon>
        <taxon>Aquarana</taxon>
    </lineage>
</organism>
<evidence type="ECO:0000313" key="7">
    <source>
        <dbReference type="EMBL" id="PIO32541.1"/>
    </source>
</evidence>
<sequence length="454" mass="51387">MRRGPPEVRPPSSFPRHRAIHKAQRSSGMCSMEAAVKPQGFTVGFPYRQWRRQQPRADRNIGWGADIAGFQDRENGVPVLALQDQKHIALEITVTNKPSDPNNPTADGDDAHEARLIVDMPSTLSFSSVSFPTNQQEKQVLCVPSVNRTTVECDLANPFKRNANVTFYLVMSTNEITVDTKELQIPLKLETTSSQPDLGPVVAKARVVVELLLSVSGVVGESGMKTEDDIGSLVNFDFRITNFGRPLKALGAAFLDIYWPKEIMNGKWLLYIVKIDSQGLEPMSCQPKGEINKLNLLESGKGRKRREIGERQPKEDKKSFSLFSDRKYMTLDCKNHAKCVTIRCPLAGLDINAFIKVRSRLWNGTFIEEYSKMNYLDILVKAAISIDTQAENIKLSNEGHQCGFFKRSRYDDSVPRYHAVRIPKEERQFKDGKLKQDSEKKQWVTSWNENESYS</sequence>
<dbReference type="GO" id="GO:0008305">
    <property type="term" value="C:integrin complex"/>
    <property type="evidence" value="ECO:0007669"/>
    <property type="project" value="TreeGrafter"/>
</dbReference>
<dbReference type="Gene3D" id="2.60.40.1530">
    <property type="entry name" value="ntegrin, alpha v. Chain A, domain 4"/>
    <property type="match status" value="1"/>
</dbReference>
<evidence type="ECO:0000256" key="1">
    <source>
        <dbReference type="ARBA" id="ARBA00004479"/>
    </source>
</evidence>
<evidence type="ECO:0000256" key="2">
    <source>
        <dbReference type="ARBA" id="ARBA00023037"/>
    </source>
</evidence>
<evidence type="ECO:0000259" key="6">
    <source>
        <dbReference type="Pfam" id="PF20806"/>
    </source>
</evidence>
<dbReference type="GO" id="GO:0007160">
    <property type="term" value="P:cell-matrix adhesion"/>
    <property type="evidence" value="ECO:0007669"/>
    <property type="project" value="TreeGrafter"/>
</dbReference>
<dbReference type="GO" id="GO:0098609">
    <property type="term" value="P:cell-cell adhesion"/>
    <property type="evidence" value="ECO:0007669"/>
    <property type="project" value="TreeGrafter"/>
</dbReference>
<dbReference type="Gene3D" id="2.60.40.1510">
    <property type="entry name" value="ntegrin, alpha v. Chain A, domain 3"/>
    <property type="match status" value="1"/>
</dbReference>
<dbReference type="InterPro" id="IPR048285">
    <property type="entry name" value="Integrin_alpha_Ig-like_2"/>
</dbReference>
<accession>A0A2G9RZ79</accession>
<evidence type="ECO:0000256" key="3">
    <source>
        <dbReference type="ARBA" id="ARBA00023136"/>
    </source>
</evidence>
<dbReference type="GO" id="GO:0050900">
    <property type="term" value="P:leukocyte migration"/>
    <property type="evidence" value="ECO:0007669"/>
    <property type="project" value="TreeGrafter"/>
</dbReference>
<dbReference type="AlphaFoldDB" id="A0A2G9RZ79"/>
<evidence type="ECO:0000256" key="4">
    <source>
        <dbReference type="ARBA" id="ARBA00023180"/>
    </source>
</evidence>
<protein>
    <submittedName>
        <fullName evidence="7">Uncharacterized protein</fullName>
    </submittedName>
</protein>
<gene>
    <name evidence="7" type="ORF">AB205_0082940</name>
</gene>
<reference evidence="8" key="1">
    <citation type="journal article" date="2017" name="Nat. Commun.">
        <title>The North American bullfrog draft genome provides insight into hormonal regulation of long noncoding RNA.</title>
        <authorList>
            <person name="Hammond S.A."/>
            <person name="Warren R.L."/>
            <person name="Vandervalk B.P."/>
            <person name="Kucuk E."/>
            <person name="Khan H."/>
            <person name="Gibb E.A."/>
            <person name="Pandoh P."/>
            <person name="Kirk H."/>
            <person name="Zhao Y."/>
            <person name="Jones M."/>
            <person name="Mungall A.J."/>
            <person name="Coope R."/>
            <person name="Pleasance S."/>
            <person name="Moore R.A."/>
            <person name="Holt R.A."/>
            <person name="Round J.M."/>
            <person name="Ohora S."/>
            <person name="Walle B.V."/>
            <person name="Veldhoen N."/>
            <person name="Helbing C.C."/>
            <person name="Birol I."/>
        </authorList>
    </citation>
    <scope>NUCLEOTIDE SEQUENCE [LARGE SCALE GENOMIC DNA]</scope>
</reference>